<dbReference type="PANTHER" id="PTHR36766:SF30">
    <property type="entry name" value="TIR-NBS TYPE DISEASE RESISTANCE PROTEIN-RELATED"/>
    <property type="match status" value="1"/>
</dbReference>
<evidence type="ECO:0000313" key="3">
    <source>
        <dbReference type="Proteomes" id="UP000525078"/>
    </source>
</evidence>
<dbReference type="InterPro" id="IPR032675">
    <property type="entry name" value="LRR_dom_sf"/>
</dbReference>
<dbReference type="Gene3D" id="3.80.10.10">
    <property type="entry name" value="Ribonuclease Inhibitor"/>
    <property type="match status" value="2"/>
</dbReference>
<reference evidence="2 3" key="1">
    <citation type="journal article" date="2020" name="bioRxiv">
        <title>Sequence and annotation of 42 cannabis genomes reveals extensive copy number variation in cannabinoid synthesis and pathogen resistance genes.</title>
        <authorList>
            <person name="Mckernan K.J."/>
            <person name="Helbert Y."/>
            <person name="Kane L.T."/>
            <person name="Ebling H."/>
            <person name="Zhang L."/>
            <person name="Liu B."/>
            <person name="Eaton Z."/>
            <person name="Mclaughlin S."/>
            <person name="Kingan S."/>
            <person name="Baybayan P."/>
            <person name="Concepcion G."/>
            <person name="Jordan M."/>
            <person name="Riva A."/>
            <person name="Barbazuk W."/>
            <person name="Harkins T."/>
        </authorList>
    </citation>
    <scope>NUCLEOTIDE SEQUENCE [LARGE SCALE GENOMIC DNA]</scope>
    <source>
        <strain evidence="3">cv. Jamaican Lion 4</strain>
        <tissue evidence="2">Leaf</tissue>
    </source>
</reference>
<evidence type="ECO:0000256" key="1">
    <source>
        <dbReference type="ARBA" id="ARBA00022821"/>
    </source>
</evidence>
<gene>
    <name evidence="2" type="ORF">F8388_010921</name>
</gene>
<dbReference type="Proteomes" id="UP000525078">
    <property type="component" value="Unassembled WGS sequence"/>
</dbReference>
<dbReference type="SUPFAM" id="SSF52058">
    <property type="entry name" value="L domain-like"/>
    <property type="match status" value="1"/>
</dbReference>
<sequence>MEKLLERFETFEKQKDILNLQEGVEKIMTHRPPSMSTIDDSEFFGRDDEKKISRSFFQRSNVHAFRFIMHDLMVDLANFVSRKKFIQMERNKFYEIEMMKQTRHVTVPLESCDIDELFKYVPANLRDLNVGHCESFSQFNSPINSLSFLSFYNCPNFTLLPDNNFLCPILTQLKLLNCCKLRFLPEKLPILLPSLQQLVIDDCPELESLPKLGLPLSLCELRIERCDKVIASRKNWNLETLPNLISLEFGGYRGEDMVSFLEQGFLPTSLISLKINDIACLKTLNDNGGFQELTSLKELHVSNCPNLQTLPVKGLPPSFEGSLPPSFESFKIYNCPLLEENYEWEEENSYSSSKKISCITQPQVTIRSQHQELITPHKQSFSWFGPKALFHSSMSEVSLQSILHVDTPISGRFLNRLMPEAENLKAQIKTYTVAHPASEIQANRVQLQLRDLKERQNYESLKKIKKKTVQT</sequence>
<dbReference type="AlphaFoldDB" id="A0A7J6EGA2"/>
<dbReference type="GO" id="GO:0006952">
    <property type="term" value="P:defense response"/>
    <property type="evidence" value="ECO:0007669"/>
    <property type="project" value="UniProtKB-KW"/>
</dbReference>
<proteinExistence type="predicted"/>
<dbReference type="EMBL" id="JAATIP010000249">
    <property type="protein sequence ID" value="KAF4356699.1"/>
    <property type="molecule type" value="Genomic_DNA"/>
</dbReference>
<name>A0A7J6EGA2_CANSA</name>
<accession>A0A7J6EGA2</accession>
<evidence type="ECO:0000313" key="2">
    <source>
        <dbReference type="EMBL" id="KAF4356699.1"/>
    </source>
</evidence>
<comment type="caution">
    <text evidence="2">The sequence shown here is derived from an EMBL/GenBank/DDBJ whole genome shotgun (WGS) entry which is preliminary data.</text>
</comment>
<organism evidence="2 3">
    <name type="scientific">Cannabis sativa</name>
    <name type="common">Hemp</name>
    <name type="synonym">Marijuana</name>
    <dbReference type="NCBI Taxonomy" id="3483"/>
    <lineage>
        <taxon>Eukaryota</taxon>
        <taxon>Viridiplantae</taxon>
        <taxon>Streptophyta</taxon>
        <taxon>Embryophyta</taxon>
        <taxon>Tracheophyta</taxon>
        <taxon>Spermatophyta</taxon>
        <taxon>Magnoliopsida</taxon>
        <taxon>eudicotyledons</taxon>
        <taxon>Gunneridae</taxon>
        <taxon>Pentapetalae</taxon>
        <taxon>rosids</taxon>
        <taxon>fabids</taxon>
        <taxon>Rosales</taxon>
        <taxon>Cannabaceae</taxon>
        <taxon>Cannabis</taxon>
    </lineage>
</organism>
<dbReference type="PANTHER" id="PTHR36766">
    <property type="entry name" value="PLANT BROAD-SPECTRUM MILDEW RESISTANCE PROTEIN RPW8"/>
    <property type="match status" value="1"/>
</dbReference>
<keyword evidence="1" id="KW-0611">Plant defense</keyword>
<protein>
    <recommendedName>
        <fullName evidence="4">Disease resistance protein</fullName>
    </recommendedName>
</protein>
<evidence type="ECO:0008006" key="4">
    <source>
        <dbReference type="Google" id="ProtNLM"/>
    </source>
</evidence>